<protein>
    <recommendedName>
        <fullName evidence="1">AB hydrolase-1 domain-containing protein</fullName>
    </recommendedName>
</protein>
<reference evidence="2 3" key="1">
    <citation type="journal article" date="2020" name="ISME J.">
        <title>Uncovering the hidden diversity of litter-decomposition mechanisms in mushroom-forming fungi.</title>
        <authorList>
            <person name="Floudas D."/>
            <person name="Bentzer J."/>
            <person name="Ahren D."/>
            <person name="Johansson T."/>
            <person name="Persson P."/>
            <person name="Tunlid A."/>
        </authorList>
    </citation>
    <scope>NUCLEOTIDE SEQUENCE [LARGE SCALE GENOMIC DNA]</scope>
    <source>
        <strain evidence="2 3">CBS 406.79</strain>
    </source>
</reference>
<sequence length="357" mass="40674">MFVHVETRNGRAKFQYTISTPYSTSADAIDPNLPTVLWFHPFAFPYVFHPQFSDPLLRQFNLVAFSFRAHGETEGDILPECYGVPEATEDALAFMDAVNLPECHFVAMDYGSSIALRIAMSHPNRVISLFIISQTCIEEPRETLEGHQQLYDTWVASLPSPTEVDEERAMEAGFGFAQLMFSNKMSSLGRTMFNIVHPMAQKNWGYYGLQNFRIAYIESLRNRRSPSIKALSRIRCPVKLVYGTDDIAYPRSYTEDFLRLLKKAGVDASLLIVRGAPHFVSVDFADRLNPIIHAFIKKNDSRRVPPVFDEFFSPWESIYRAVRWGPEGSDRDDDSDDDSDIMITYPPGLYPSTMTSM</sequence>
<dbReference type="GO" id="GO:0047372">
    <property type="term" value="F:monoacylglycerol lipase activity"/>
    <property type="evidence" value="ECO:0007669"/>
    <property type="project" value="TreeGrafter"/>
</dbReference>
<dbReference type="OrthoDB" id="19657at2759"/>
<organism evidence="2 3">
    <name type="scientific">Collybiopsis confluens</name>
    <dbReference type="NCBI Taxonomy" id="2823264"/>
    <lineage>
        <taxon>Eukaryota</taxon>
        <taxon>Fungi</taxon>
        <taxon>Dikarya</taxon>
        <taxon>Basidiomycota</taxon>
        <taxon>Agaricomycotina</taxon>
        <taxon>Agaricomycetes</taxon>
        <taxon>Agaricomycetidae</taxon>
        <taxon>Agaricales</taxon>
        <taxon>Marasmiineae</taxon>
        <taxon>Omphalotaceae</taxon>
        <taxon>Collybiopsis</taxon>
    </lineage>
</organism>
<name>A0A8H5GGY0_9AGAR</name>
<dbReference type="AlphaFoldDB" id="A0A8H5GGY0"/>
<accession>A0A8H5GGY0</accession>
<proteinExistence type="predicted"/>
<dbReference type="GO" id="GO:0046464">
    <property type="term" value="P:acylglycerol catabolic process"/>
    <property type="evidence" value="ECO:0007669"/>
    <property type="project" value="TreeGrafter"/>
</dbReference>
<dbReference type="Gene3D" id="3.40.50.1820">
    <property type="entry name" value="alpha/beta hydrolase"/>
    <property type="match status" value="1"/>
</dbReference>
<gene>
    <name evidence="2" type="ORF">D9757_013049</name>
</gene>
<dbReference type="InterPro" id="IPR050266">
    <property type="entry name" value="AB_hydrolase_sf"/>
</dbReference>
<keyword evidence="3" id="KW-1185">Reference proteome</keyword>
<evidence type="ECO:0000313" key="2">
    <source>
        <dbReference type="EMBL" id="KAF5364864.1"/>
    </source>
</evidence>
<feature type="domain" description="AB hydrolase-1" evidence="1">
    <location>
        <begin position="47"/>
        <end position="281"/>
    </location>
</feature>
<dbReference type="EMBL" id="JAACJN010000179">
    <property type="protein sequence ID" value="KAF5364864.1"/>
    <property type="molecule type" value="Genomic_DNA"/>
</dbReference>
<dbReference type="PRINTS" id="PR00412">
    <property type="entry name" value="EPOXHYDRLASE"/>
</dbReference>
<evidence type="ECO:0000313" key="3">
    <source>
        <dbReference type="Proteomes" id="UP000518752"/>
    </source>
</evidence>
<dbReference type="PANTHER" id="PTHR43798:SF5">
    <property type="entry name" value="MONOACYLGLYCEROL LIPASE ABHD6"/>
    <property type="match status" value="1"/>
</dbReference>
<dbReference type="InterPro" id="IPR000639">
    <property type="entry name" value="Epox_hydrolase-like"/>
</dbReference>
<dbReference type="GO" id="GO:0016020">
    <property type="term" value="C:membrane"/>
    <property type="evidence" value="ECO:0007669"/>
    <property type="project" value="TreeGrafter"/>
</dbReference>
<dbReference type="InterPro" id="IPR000073">
    <property type="entry name" value="AB_hydrolase_1"/>
</dbReference>
<dbReference type="Proteomes" id="UP000518752">
    <property type="component" value="Unassembled WGS sequence"/>
</dbReference>
<evidence type="ECO:0000259" key="1">
    <source>
        <dbReference type="Pfam" id="PF00561"/>
    </source>
</evidence>
<dbReference type="InterPro" id="IPR029058">
    <property type="entry name" value="AB_hydrolase_fold"/>
</dbReference>
<dbReference type="SUPFAM" id="SSF53474">
    <property type="entry name" value="alpha/beta-Hydrolases"/>
    <property type="match status" value="1"/>
</dbReference>
<dbReference type="Pfam" id="PF00561">
    <property type="entry name" value="Abhydrolase_1"/>
    <property type="match status" value="1"/>
</dbReference>
<dbReference type="PANTHER" id="PTHR43798">
    <property type="entry name" value="MONOACYLGLYCEROL LIPASE"/>
    <property type="match status" value="1"/>
</dbReference>
<comment type="caution">
    <text evidence="2">The sequence shown here is derived from an EMBL/GenBank/DDBJ whole genome shotgun (WGS) entry which is preliminary data.</text>
</comment>